<dbReference type="AlphaFoldDB" id="A0A975X462"/>
<dbReference type="InterPro" id="IPR011990">
    <property type="entry name" value="TPR-like_helical_dom_sf"/>
</dbReference>
<dbReference type="PIRSF" id="PIRSF029658">
    <property type="entry name" value="UCP029658_TPR"/>
    <property type="match status" value="1"/>
</dbReference>
<protein>
    <submittedName>
        <fullName evidence="3">Type II secretion system protein, contains TPR repeats (Intracellular trafficking and secretion)</fullName>
    </submittedName>
</protein>
<gene>
    <name evidence="3" type="ORF">CBM2587_B10042</name>
</gene>
<name>A0A975X462_9BURK</name>
<keyword evidence="2" id="KW-0732">Signal</keyword>
<organism evidence="3 4">
    <name type="scientific">Cupriavidus taiwanensis</name>
    <dbReference type="NCBI Taxonomy" id="164546"/>
    <lineage>
        <taxon>Bacteria</taxon>
        <taxon>Pseudomonadati</taxon>
        <taxon>Pseudomonadota</taxon>
        <taxon>Betaproteobacteria</taxon>
        <taxon>Burkholderiales</taxon>
        <taxon>Burkholderiaceae</taxon>
        <taxon>Cupriavidus</taxon>
    </lineage>
</organism>
<accession>A0A975X462</accession>
<dbReference type="SUPFAM" id="SSF48452">
    <property type="entry name" value="TPR-like"/>
    <property type="match status" value="1"/>
</dbReference>
<dbReference type="InterPro" id="IPR019734">
    <property type="entry name" value="TPR_rpt"/>
</dbReference>
<reference evidence="3 4" key="1">
    <citation type="submission" date="2018-01" db="EMBL/GenBank/DDBJ databases">
        <authorList>
            <person name="Clerissi C."/>
        </authorList>
    </citation>
    <scope>NUCLEOTIDE SEQUENCE [LARGE SCALE GENOMIC DNA]</scope>
    <source>
        <strain evidence="3">Cupriavidus sp. LMG 19464</strain>
    </source>
</reference>
<keyword evidence="1" id="KW-0802">TPR repeat</keyword>
<dbReference type="InterPro" id="IPR016931">
    <property type="entry name" value="UCP029658_TPR"/>
</dbReference>
<proteinExistence type="predicted"/>
<evidence type="ECO:0000313" key="4">
    <source>
        <dbReference type="Proteomes" id="UP000256780"/>
    </source>
</evidence>
<feature type="repeat" description="TPR" evidence="1">
    <location>
        <begin position="139"/>
        <end position="172"/>
    </location>
</feature>
<evidence type="ECO:0000256" key="1">
    <source>
        <dbReference type="PROSITE-ProRule" id="PRU00339"/>
    </source>
</evidence>
<dbReference type="Gene3D" id="1.25.40.10">
    <property type="entry name" value="Tetratricopeptide repeat domain"/>
    <property type="match status" value="1"/>
</dbReference>
<dbReference type="PROSITE" id="PS50005">
    <property type="entry name" value="TPR"/>
    <property type="match status" value="1"/>
</dbReference>
<dbReference type="PROSITE" id="PS51257">
    <property type="entry name" value="PROKAR_LIPOPROTEIN"/>
    <property type="match status" value="1"/>
</dbReference>
<dbReference type="EMBL" id="OFSQ01000029">
    <property type="protein sequence ID" value="SOY57671.1"/>
    <property type="molecule type" value="Genomic_DNA"/>
</dbReference>
<feature type="chain" id="PRO_5037907323" evidence="2">
    <location>
        <begin position="36"/>
        <end position="292"/>
    </location>
</feature>
<dbReference type="Proteomes" id="UP000256780">
    <property type="component" value="Chromosome CBM2587_b"/>
</dbReference>
<evidence type="ECO:0000313" key="3">
    <source>
        <dbReference type="EMBL" id="SOY57671.1"/>
    </source>
</evidence>
<sequence>MTGRMARSVGLATGRVRTSAACLLLAALAGLSGCAASNNGAAAMHEQAEAQVELAKLRDKTARAEYSEQAVYLGLIRKMQQDGLYFASLAHIEVYVQRFGAGPEIQMMRADALRETGQDQAATEAYQKLAATAKGAEAAHAHHGLGLLAGRQDDFARAVTELRAAAALDPVNARIASDLGYALMRAGALQDARVPVMQALELDARNPRVISNAVVWLMADGKRAQANAMMQKAALPEPTRSAIRKEADRIARAAAARDRAAARQGQKPIPAPAAVAVVAKPIAIAAQAGATP</sequence>
<evidence type="ECO:0000256" key="2">
    <source>
        <dbReference type="SAM" id="SignalP"/>
    </source>
</evidence>
<feature type="signal peptide" evidence="2">
    <location>
        <begin position="1"/>
        <end position="35"/>
    </location>
</feature>
<comment type="caution">
    <text evidence="3">The sequence shown here is derived from an EMBL/GenBank/DDBJ whole genome shotgun (WGS) entry which is preliminary data.</text>
</comment>